<dbReference type="PANTHER" id="PTHR34390">
    <property type="entry name" value="UPF0442 PROTEIN YJJB-RELATED"/>
    <property type="match status" value="1"/>
</dbReference>
<keyword evidence="3 7" id="KW-0812">Transmembrane</keyword>
<dbReference type="Pfam" id="PF06738">
    <property type="entry name" value="ThrE"/>
    <property type="match status" value="1"/>
</dbReference>
<feature type="domain" description="Threonine/serine exporter-like N-terminal" evidence="8">
    <location>
        <begin position="7"/>
        <end position="248"/>
    </location>
</feature>
<evidence type="ECO:0000259" key="8">
    <source>
        <dbReference type="Pfam" id="PF06738"/>
    </source>
</evidence>
<feature type="transmembrane region" description="Helical" evidence="7">
    <location>
        <begin position="7"/>
        <end position="26"/>
    </location>
</feature>
<dbReference type="InterPro" id="IPR050539">
    <property type="entry name" value="ThrE_Dicarb/AminoAcid_Exp"/>
</dbReference>
<evidence type="ECO:0000256" key="5">
    <source>
        <dbReference type="ARBA" id="ARBA00023136"/>
    </source>
</evidence>
<dbReference type="RefSeq" id="WP_038607525.1">
    <property type="nucleotide sequence ID" value="NZ_CP008944.1"/>
</dbReference>
<protein>
    <submittedName>
        <fullName evidence="10">Membrane protein</fullName>
    </submittedName>
</protein>
<sequence length="423" mass="43678">MGVAADTVLRVGLLLMGAGTGGYRIIRAMKRAGRALGFDRLDAVISVTTITCTFHQGQRFRTVVATQDSPGVDASRIEAIETLTHRLDRKVDAAWLGARLDEIERGVVKRWSFPLLVLAAGCACASFAVLNRFAWADVAVVAVAAALGQAVRGALVGRHVRQLGAIAAAVVAACLVYWAVMGALSWLKLVDPASAASGFVASVLFVVPGFPLFSALIDLSRFDIAAGLSRLAYAVTIIAVSAFAVAMVSAPTGMHPPAHQPPASDWRWFAVATVASAVGIAGFALLFNSSRRMVLLAAGLGAVANVARLGLLAAGVSAYGAAFCGGLAIGLMGAAAAKVARLPRITVTVPAAVIMVPGPAMFASVYALNAGDMQQAVTAAATASMTVLAIGTGLVAARMLTDRDWVLGRYIDLDKPLRDQGGR</sequence>
<gene>
    <name evidence="10" type="ORF">CATYP_02050</name>
</gene>
<evidence type="ECO:0000313" key="11">
    <source>
        <dbReference type="Proteomes" id="UP000028504"/>
    </source>
</evidence>
<feature type="transmembrane region" description="Helical" evidence="7">
    <location>
        <begin position="111"/>
        <end position="128"/>
    </location>
</feature>
<evidence type="ECO:0000256" key="3">
    <source>
        <dbReference type="ARBA" id="ARBA00022692"/>
    </source>
</evidence>
<feature type="transmembrane region" description="Helical" evidence="7">
    <location>
        <begin position="134"/>
        <end position="151"/>
    </location>
</feature>
<dbReference type="PANTHER" id="PTHR34390:SF2">
    <property type="entry name" value="SUCCINATE TRANSPORTER SUBUNIT YJJP-RELATED"/>
    <property type="match status" value="1"/>
</dbReference>
<dbReference type="InterPro" id="IPR024528">
    <property type="entry name" value="ThrE_2"/>
</dbReference>
<feature type="transmembrane region" description="Helical" evidence="7">
    <location>
        <begin position="380"/>
        <end position="400"/>
    </location>
</feature>
<accession>A0ABN4DBX3</accession>
<feature type="transmembrane region" description="Helical" evidence="7">
    <location>
        <begin position="266"/>
        <end position="287"/>
    </location>
</feature>
<dbReference type="InterPro" id="IPR010619">
    <property type="entry name" value="ThrE-like_N"/>
</dbReference>
<comment type="similarity">
    <text evidence="6">Belongs to the ThrE exporter (TC 2.A.79) family.</text>
</comment>
<feature type="transmembrane region" description="Helical" evidence="7">
    <location>
        <begin position="199"/>
        <end position="219"/>
    </location>
</feature>
<evidence type="ECO:0000256" key="2">
    <source>
        <dbReference type="ARBA" id="ARBA00022475"/>
    </source>
</evidence>
<feature type="transmembrane region" description="Helical" evidence="7">
    <location>
        <begin position="231"/>
        <end position="254"/>
    </location>
</feature>
<proteinExistence type="inferred from homology"/>
<feature type="transmembrane region" description="Helical" evidence="7">
    <location>
        <begin position="318"/>
        <end position="337"/>
    </location>
</feature>
<keyword evidence="4 7" id="KW-1133">Transmembrane helix</keyword>
<evidence type="ECO:0000259" key="9">
    <source>
        <dbReference type="Pfam" id="PF12821"/>
    </source>
</evidence>
<evidence type="ECO:0000313" key="10">
    <source>
        <dbReference type="EMBL" id="AIG63661.1"/>
    </source>
</evidence>
<evidence type="ECO:0000256" key="1">
    <source>
        <dbReference type="ARBA" id="ARBA00004651"/>
    </source>
</evidence>
<feature type="transmembrane region" description="Helical" evidence="7">
    <location>
        <begin position="163"/>
        <end position="187"/>
    </location>
</feature>
<evidence type="ECO:0000256" key="4">
    <source>
        <dbReference type="ARBA" id="ARBA00022989"/>
    </source>
</evidence>
<dbReference type="Proteomes" id="UP000028504">
    <property type="component" value="Chromosome"/>
</dbReference>
<feature type="transmembrane region" description="Helical" evidence="7">
    <location>
        <begin position="349"/>
        <end position="368"/>
    </location>
</feature>
<dbReference type="Pfam" id="PF12821">
    <property type="entry name" value="ThrE_2"/>
    <property type="match status" value="1"/>
</dbReference>
<comment type="subcellular location">
    <subcellularLocation>
        <location evidence="1">Cell membrane</location>
        <topology evidence="1">Multi-pass membrane protein</topology>
    </subcellularLocation>
</comment>
<name>A0ABN4DBX3_9CORY</name>
<organism evidence="10 11">
    <name type="scientific">Corynebacterium atypicum</name>
    <dbReference type="NCBI Taxonomy" id="191610"/>
    <lineage>
        <taxon>Bacteria</taxon>
        <taxon>Bacillati</taxon>
        <taxon>Actinomycetota</taxon>
        <taxon>Actinomycetes</taxon>
        <taxon>Mycobacteriales</taxon>
        <taxon>Corynebacteriaceae</taxon>
        <taxon>Corynebacterium</taxon>
    </lineage>
</organism>
<keyword evidence="5 7" id="KW-0472">Membrane</keyword>
<evidence type="ECO:0000256" key="6">
    <source>
        <dbReference type="ARBA" id="ARBA00034125"/>
    </source>
</evidence>
<keyword evidence="2" id="KW-1003">Cell membrane</keyword>
<feature type="domain" description="Threonine/Serine exporter ThrE" evidence="9">
    <location>
        <begin position="273"/>
        <end position="398"/>
    </location>
</feature>
<keyword evidence="11" id="KW-1185">Reference proteome</keyword>
<evidence type="ECO:0000256" key="7">
    <source>
        <dbReference type="SAM" id="Phobius"/>
    </source>
</evidence>
<reference evidence="10 11" key="1">
    <citation type="submission" date="2014-07" db="EMBL/GenBank/DDBJ databases">
        <title>Complete genome sequence of Corynebacterium atypicum DSM 44849: identifiction of the mycolic acid biosynthesis genes.</title>
        <authorList>
            <person name="Tippelt A."/>
            <person name="Mollmann S."/>
            <person name="Albersmeier A."/>
            <person name="Jaenicke S."/>
            <person name="Ruckert C."/>
            <person name="Tauch A."/>
        </authorList>
    </citation>
    <scope>NUCLEOTIDE SEQUENCE [LARGE SCALE GENOMIC DNA]</scope>
    <source>
        <strain evidence="10 11">R2070</strain>
    </source>
</reference>
<dbReference type="EMBL" id="CP008944">
    <property type="protein sequence ID" value="AIG63661.1"/>
    <property type="molecule type" value="Genomic_DNA"/>
</dbReference>